<evidence type="ECO:0000256" key="13">
    <source>
        <dbReference type="PIRSR" id="PIRSR000724-1"/>
    </source>
</evidence>
<evidence type="ECO:0000256" key="3">
    <source>
        <dbReference type="ARBA" id="ARBA00008982"/>
    </source>
</evidence>
<feature type="binding site" evidence="12 14">
    <location>
        <position position="300"/>
    </location>
    <ligand>
        <name>ATP</name>
        <dbReference type="ChEBI" id="CHEBI:30616"/>
    </ligand>
</feature>
<feature type="binding site" evidence="12">
    <location>
        <position position="156"/>
    </location>
    <ligand>
        <name>substrate</name>
    </ligand>
</feature>
<feature type="binding site" evidence="12">
    <location>
        <position position="34"/>
    </location>
    <ligand>
        <name>substrate</name>
    </ligand>
</feature>
<dbReference type="CDD" id="cd00318">
    <property type="entry name" value="Phosphoglycerate_kinase"/>
    <property type="match status" value="1"/>
</dbReference>
<dbReference type="FunFam" id="3.40.50.1260:FF:000006">
    <property type="entry name" value="Phosphoglycerate kinase"/>
    <property type="match status" value="1"/>
</dbReference>
<dbReference type="GO" id="GO:0043531">
    <property type="term" value="F:ADP binding"/>
    <property type="evidence" value="ECO:0007669"/>
    <property type="project" value="TreeGrafter"/>
</dbReference>
<keyword evidence="12" id="KW-0963">Cytoplasm</keyword>
<dbReference type="GO" id="GO:0006094">
    <property type="term" value="P:gluconeogenesis"/>
    <property type="evidence" value="ECO:0007669"/>
    <property type="project" value="TreeGrafter"/>
</dbReference>
<dbReference type="PANTHER" id="PTHR11406">
    <property type="entry name" value="PHOSPHOGLYCERATE KINASE"/>
    <property type="match status" value="1"/>
</dbReference>
<comment type="similarity">
    <text evidence="3 12 15">Belongs to the phosphoglycerate kinase family.</text>
</comment>
<accession>A0A2W2C3Z2</accession>
<keyword evidence="10 12" id="KW-0067">ATP-binding</keyword>
<comment type="pathway">
    <text evidence="2 12">Carbohydrate degradation; glycolysis; pyruvate from D-glyceraldehyde 3-phosphate: step 2/5.</text>
</comment>
<protein>
    <recommendedName>
        <fullName evidence="6 12">Phosphoglycerate kinase</fullName>
        <ecNumber evidence="5 12">2.7.2.3</ecNumber>
    </recommendedName>
</protein>
<dbReference type="HAMAP" id="MF_00145">
    <property type="entry name" value="Phosphoglyc_kinase"/>
    <property type="match status" value="1"/>
</dbReference>
<dbReference type="OrthoDB" id="9808460at2"/>
<dbReference type="Gene3D" id="3.40.50.1260">
    <property type="entry name" value="Phosphoglycerate kinase, N-terminal domain"/>
    <property type="match status" value="2"/>
</dbReference>
<evidence type="ECO:0000313" key="17">
    <source>
        <dbReference type="Proteomes" id="UP000248745"/>
    </source>
</evidence>
<comment type="catalytic activity">
    <reaction evidence="1 12 15">
        <text>(2R)-3-phosphoglycerate + ATP = (2R)-3-phospho-glyceroyl phosphate + ADP</text>
        <dbReference type="Rhea" id="RHEA:14801"/>
        <dbReference type="ChEBI" id="CHEBI:30616"/>
        <dbReference type="ChEBI" id="CHEBI:57604"/>
        <dbReference type="ChEBI" id="CHEBI:58272"/>
        <dbReference type="ChEBI" id="CHEBI:456216"/>
        <dbReference type="EC" id="2.7.2.3"/>
    </reaction>
</comment>
<dbReference type="GO" id="GO:0006096">
    <property type="term" value="P:glycolytic process"/>
    <property type="evidence" value="ECO:0007669"/>
    <property type="project" value="UniProtKB-UniRule"/>
</dbReference>
<evidence type="ECO:0000256" key="14">
    <source>
        <dbReference type="PIRSR" id="PIRSR000724-2"/>
    </source>
</evidence>
<organism evidence="16 17">
    <name type="scientific">Taibaiella soli</name>
    <dbReference type="NCBI Taxonomy" id="1649169"/>
    <lineage>
        <taxon>Bacteria</taxon>
        <taxon>Pseudomonadati</taxon>
        <taxon>Bacteroidota</taxon>
        <taxon>Chitinophagia</taxon>
        <taxon>Chitinophagales</taxon>
        <taxon>Chitinophagaceae</taxon>
        <taxon>Taibaiella</taxon>
    </lineage>
</organism>
<dbReference type="PRINTS" id="PR00477">
    <property type="entry name" value="PHGLYCKINASE"/>
</dbReference>
<dbReference type="GO" id="GO:0004618">
    <property type="term" value="F:phosphoglycerate kinase activity"/>
    <property type="evidence" value="ECO:0007669"/>
    <property type="project" value="UniProtKB-UniRule"/>
</dbReference>
<feature type="binding site" evidence="13">
    <location>
        <position position="34"/>
    </location>
    <ligand>
        <name>(2R)-3-phosphoglycerate</name>
        <dbReference type="ChEBI" id="CHEBI:58272"/>
    </ligand>
</feature>
<feature type="binding site" evidence="12 14">
    <location>
        <position position="209"/>
    </location>
    <ligand>
        <name>ATP</name>
        <dbReference type="ChEBI" id="CHEBI:30616"/>
    </ligand>
</feature>
<comment type="subunit">
    <text evidence="4 12">Monomer.</text>
</comment>
<evidence type="ECO:0000256" key="12">
    <source>
        <dbReference type="HAMAP-Rule" id="MF_00145"/>
    </source>
</evidence>
<keyword evidence="17" id="KW-1185">Reference proteome</keyword>
<dbReference type="PIRSF" id="PIRSF000724">
    <property type="entry name" value="Pgk"/>
    <property type="match status" value="1"/>
</dbReference>
<feature type="binding site" evidence="12 14">
    <location>
        <position position="331"/>
    </location>
    <ligand>
        <name>ATP</name>
        <dbReference type="ChEBI" id="CHEBI:30616"/>
    </ligand>
</feature>
<dbReference type="Pfam" id="PF00162">
    <property type="entry name" value="PGK"/>
    <property type="match status" value="1"/>
</dbReference>
<evidence type="ECO:0000256" key="15">
    <source>
        <dbReference type="RuleBase" id="RU000532"/>
    </source>
</evidence>
<feature type="binding site" evidence="12">
    <location>
        <position position="123"/>
    </location>
    <ligand>
        <name>substrate</name>
    </ligand>
</feature>
<reference evidence="16 17" key="1">
    <citation type="submission" date="2018-06" db="EMBL/GenBank/DDBJ databases">
        <title>Mucibacter soli gen. nov., sp. nov., a new member of the family Chitinophagaceae producing mucin.</title>
        <authorList>
            <person name="Kim M.-K."/>
            <person name="Park S."/>
            <person name="Kim T.-S."/>
            <person name="Joung Y."/>
            <person name="Han J.-H."/>
            <person name="Kim S.B."/>
        </authorList>
    </citation>
    <scope>NUCLEOTIDE SEQUENCE [LARGE SCALE GENOMIC DNA]</scope>
    <source>
        <strain evidence="16 17">R1-15</strain>
    </source>
</reference>
<feature type="binding site" evidence="12 13">
    <location>
        <begin position="19"/>
        <end position="21"/>
    </location>
    <ligand>
        <name>substrate</name>
    </ligand>
</feature>
<keyword evidence="9 12" id="KW-0418">Kinase</keyword>
<dbReference type="FunFam" id="3.40.50.1260:FF:000003">
    <property type="entry name" value="Phosphoglycerate kinase"/>
    <property type="match status" value="1"/>
</dbReference>
<keyword evidence="7 12" id="KW-0808">Transferase</keyword>
<evidence type="ECO:0000256" key="4">
    <source>
        <dbReference type="ARBA" id="ARBA00011245"/>
    </source>
</evidence>
<evidence type="ECO:0000256" key="1">
    <source>
        <dbReference type="ARBA" id="ARBA00000642"/>
    </source>
</evidence>
<evidence type="ECO:0000256" key="6">
    <source>
        <dbReference type="ARBA" id="ARBA00016471"/>
    </source>
</evidence>
<dbReference type="InterPro" id="IPR036043">
    <property type="entry name" value="Phosphoglycerate_kinase_sf"/>
</dbReference>
<dbReference type="UniPathway" id="UPA00109">
    <property type="reaction ID" value="UER00185"/>
</dbReference>
<feature type="binding site" evidence="12 14">
    <location>
        <begin position="360"/>
        <end position="363"/>
    </location>
    <ligand>
        <name>ATP</name>
        <dbReference type="ChEBI" id="CHEBI:30616"/>
    </ligand>
</feature>
<feature type="binding site" evidence="13">
    <location>
        <position position="156"/>
    </location>
    <ligand>
        <name>(2R)-3-phosphoglycerate</name>
        <dbReference type="ChEBI" id="CHEBI:58272"/>
    </ligand>
</feature>
<proteinExistence type="inferred from homology"/>
<gene>
    <name evidence="12 16" type="primary">pgk</name>
    <name evidence="16" type="ORF">DN068_01200</name>
</gene>
<feature type="binding site" evidence="12 13">
    <location>
        <begin position="57"/>
        <end position="60"/>
    </location>
    <ligand>
        <name>substrate</name>
    </ligand>
</feature>
<evidence type="ECO:0000313" key="16">
    <source>
        <dbReference type="EMBL" id="PZF74843.1"/>
    </source>
</evidence>
<evidence type="ECO:0000256" key="2">
    <source>
        <dbReference type="ARBA" id="ARBA00004838"/>
    </source>
</evidence>
<comment type="subcellular location">
    <subcellularLocation>
        <location evidence="12">Cytoplasm</location>
    </subcellularLocation>
</comment>
<dbReference type="AlphaFoldDB" id="A0A2W2C3Z2"/>
<dbReference type="GO" id="GO:0005524">
    <property type="term" value="F:ATP binding"/>
    <property type="evidence" value="ECO:0007669"/>
    <property type="project" value="UniProtKB-KW"/>
</dbReference>
<evidence type="ECO:0000256" key="11">
    <source>
        <dbReference type="ARBA" id="ARBA00023152"/>
    </source>
</evidence>
<dbReference type="Proteomes" id="UP000248745">
    <property type="component" value="Unassembled WGS sequence"/>
</dbReference>
<dbReference type="RefSeq" id="WP_110997049.1">
    <property type="nucleotide sequence ID" value="NZ_QKTW01000002.1"/>
</dbReference>
<keyword evidence="11 12" id="KW-0324">Glycolysis</keyword>
<evidence type="ECO:0000256" key="8">
    <source>
        <dbReference type="ARBA" id="ARBA00022741"/>
    </source>
</evidence>
<feature type="binding site" evidence="13">
    <location>
        <position position="123"/>
    </location>
    <ligand>
        <name>(2R)-3-phosphoglycerate</name>
        <dbReference type="ChEBI" id="CHEBI:58272"/>
    </ligand>
</feature>
<evidence type="ECO:0000256" key="5">
    <source>
        <dbReference type="ARBA" id="ARBA00013061"/>
    </source>
</evidence>
<evidence type="ECO:0000256" key="10">
    <source>
        <dbReference type="ARBA" id="ARBA00022840"/>
    </source>
</evidence>
<dbReference type="InterPro" id="IPR001576">
    <property type="entry name" value="Phosphoglycerate_kinase"/>
</dbReference>
<sequence>MSSFTTHNFSGEKALIRVDFNVPIKDGKITDDTRIRAALPTIRKVLQDGGSVILMSHWGRPLKDIEKKPHLTLADFSLKPIVAHLSQLIGTDVQFAEDCISDEATQKAAALQPGQVLLLENLRYHKEEEKGDAAFAEKLSKLGDVYVNDAFGTAHRAHASTAVIAQFFPAGKKMFGLLMEGEVKAAEQVLHSAQKPFTAIIGGAKVSDKIMIIENLLEKATDIIIGGGMAYTFFKAQGGHIGNSLCEDDRLEMALDLLSKAKAKGVCIHLPQDSILADKFAADANTSSAINQEIPEGWMGLDIGQMAVDSFSKVIKDSKTILWNGPMGVFEMDKFQHGTKAIADAVVAATHNGAFSLVGGGDSVAAVNKFNLADKVSYVSTGGGAMLEFFEGKELPGIAAIKN</sequence>
<evidence type="ECO:0000256" key="9">
    <source>
        <dbReference type="ARBA" id="ARBA00022777"/>
    </source>
</evidence>
<dbReference type="PANTHER" id="PTHR11406:SF23">
    <property type="entry name" value="PHOSPHOGLYCERATE KINASE 1, CHLOROPLASTIC-RELATED"/>
    <property type="match status" value="1"/>
</dbReference>
<evidence type="ECO:0000256" key="7">
    <source>
        <dbReference type="ARBA" id="ARBA00022679"/>
    </source>
</evidence>
<dbReference type="EC" id="2.7.2.3" evidence="5 12"/>
<dbReference type="InterPro" id="IPR015824">
    <property type="entry name" value="Phosphoglycerate_kinase_N"/>
</dbReference>
<name>A0A2W2C3Z2_9BACT</name>
<keyword evidence="8 12" id="KW-0547">Nucleotide-binding</keyword>
<dbReference type="GO" id="GO:0005829">
    <property type="term" value="C:cytosol"/>
    <property type="evidence" value="ECO:0007669"/>
    <property type="project" value="TreeGrafter"/>
</dbReference>
<dbReference type="SUPFAM" id="SSF53748">
    <property type="entry name" value="Phosphoglycerate kinase"/>
    <property type="match status" value="1"/>
</dbReference>
<comment type="caution">
    <text evidence="16">The sequence shown here is derived from an EMBL/GenBank/DDBJ whole genome shotgun (WGS) entry which is preliminary data.</text>
</comment>
<dbReference type="EMBL" id="QKTW01000002">
    <property type="protein sequence ID" value="PZF74843.1"/>
    <property type="molecule type" value="Genomic_DNA"/>
</dbReference>